<dbReference type="Pfam" id="PF12624">
    <property type="entry name" value="VPS13_N"/>
    <property type="match status" value="1"/>
</dbReference>
<gene>
    <name evidence="3" type="ORF">CISIN_1g0000282mg</name>
</gene>
<name>A0A067EH17_CITSI</name>
<accession>A0A067EH17</accession>
<reference evidence="3 4" key="1">
    <citation type="submission" date="2014-04" db="EMBL/GenBank/DDBJ databases">
        <authorList>
            <consortium name="International Citrus Genome Consortium"/>
            <person name="Gmitter F."/>
            <person name="Chen C."/>
            <person name="Farmerie W."/>
            <person name="Harkins T."/>
            <person name="Desany B."/>
            <person name="Mohiuddin M."/>
            <person name="Kodira C."/>
            <person name="Borodovsky M."/>
            <person name="Lomsadze A."/>
            <person name="Burns P."/>
            <person name="Jenkins J."/>
            <person name="Prochnik S."/>
            <person name="Shu S."/>
            <person name="Chapman J."/>
            <person name="Pitluck S."/>
            <person name="Schmutz J."/>
            <person name="Rokhsar D."/>
        </authorList>
    </citation>
    <scope>NUCLEOTIDE SEQUENCE</scope>
</reference>
<dbReference type="Proteomes" id="UP000027120">
    <property type="component" value="Unassembled WGS sequence"/>
</dbReference>
<evidence type="ECO:0000259" key="2">
    <source>
        <dbReference type="Pfam" id="PF12624"/>
    </source>
</evidence>
<dbReference type="InterPro" id="IPR026847">
    <property type="entry name" value="VPS13"/>
</dbReference>
<evidence type="ECO:0000313" key="4">
    <source>
        <dbReference type="Proteomes" id="UP000027120"/>
    </source>
</evidence>
<keyword evidence="4" id="KW-1185">Reference proteome</keyword>
<dbReference type="EMBL" id="KK785089">
    <property type="protein sequence ID" value="KDO50191.1"/>
    <property type="molecule type" value="Genomic_DNA"/>
</dbReference>
<sequence length="503" mass="57055">MFEGLVRQLLLGYLGRYVKDIQKEQLKITLWNEEVLLENVELILEAFDYLQLPFALKQGRVGKLSIKIPWKKLGRDPLIISLEDVFVSACQRDDQEWSMDAVERREFAGKKAKLAAAELAKLSRRVSDNYAGQSFTSYITAKVLDSIQVYISNFHVLYSNMKLDSARIVFGLQFSSLMTMKQNPAGSSGGRARGGQVNKLVEIQGLGIYCRTFQSDVNLMSFDNNGDSNFDHILKPLDLSVSLMLNRSGQLDTDLPQYSVNAELTKLVLSLDEVQLQQIFILLDYLCTSQLKEKYGRYRPRYSPLSKKPDGWQILWWQYAQQSVLSDVREKLKKTSWRYLAQRLSNRRKYINLYKAKLYCLQQEQAIDESVVRELEQMEKESDVDDILSYRSAAERELQEVVYSSNSNVGMNGGAEKSRNDERLSSRSGGWLNWLSRGMLGAGGTDDSSQFSGVVSDEVVKDIYEATKFDPLVSSSIVADANDKFHTCAIKLSIAEISAALQS</sequence>
<proteinExistence type="predicted"/>
<evidence type="ECO:0000256" key="1">
    <source>
        <dbReference type="ARBA" id="ARBA00022448"/>
    </source>
</evidence>
<dbReference type="InterPro" id="IPR026854">
    <property type="entry name" value="VPS13_N"/>
</dbReference>
<dbReference type="EMBL" id="KK785089">
    <property type="protein sequence ID" value="KDO50192.1"/>
    <property type="molecule type" value="Genomic_DNA"/>
</dbReference>
<protein>
    <recommendedName>
        <fullName evidence="2">Chorein N-terminal domain-containing protein</fullName>
    </recommendedName>
</protein>
<dbReference type="PANTHER" id="PTHR16166">
    <property type="entry name" value="VACUOLAR PROTEIN SORTING-ASSOCIATED PROTEIN VPS13"/>
    <property type="match status" value="1"/>
</dbReference>
<evidence type="ECO:0000313" key="3">
    <source>
        <dbReference type="EMBL" id="KDO50191.1"/>
    </source>
</evidence>
<organism evidence="3 4">
    <name type="scientific">Citrus sinensis</name>
    <name type="common">Sweet orange</name>
    <name type="synonym">Citrus aurantium var. sinensis</name>
    <dbReference type="NCBI Taxonomy" id="2711"/>
    <lineage>
        <taxon>Eukaryota</taxon>
        <taxon>Viridiplantae</taxon>
        <taxon>Streptophyta</taxon>
        <taxon>Embryophyta</taxon>
        <taxon>Tracheophyta</taxon>
        <taxon>Spermatophyta</taxon>
        <taxon>Magnoliopsida</taxon>
        <taxon>eudicotyledons</taxon>
        <taxon>Gunneridae</taxon>
        <taxon>Pentapetalae</taxon>
        <taxon>rosids</taxon>
        <taxon>malvids</taxon>
        <taxon>Sapindales</taxon>
        <taxon>Rutaceae</taxon>
        <taxon>Aurantioideae</taxon>
        <taxon>Citrus</taxon>
    </lineage>
</organism>
<dbReference type="PANTHER" id="PTHR16166:SF143">
    <property type="entry name" value="PROTEIN SORTING-ASSOCIATED PROTEIN, PUTATIVE (DUF1162)-RELATED"/>
    <property type="match status" value="1"/>
</dbReference>
<feature type="non-terminal residue" evidence="3">
    <location>
        <position position="503"/>
    </location>
</feature>
<feature type="domain" description="Chorein N-terminal" evidence="2">
    <location>
        <begin position="1"/>
        <end position="471"/>
    </location>
</feature>
<dbReference type="AlphaFoldDB" id="A0A067EH17"/>
<keyword evidence="1" id="KW-0813">Transport</keyword>